<sequence>MTEGVMEPQIECKPGEEEREKRSKKIICPGTFPGLSVDGLESNMTIFASNQRRPSSRHAAQHGCLVERVFAGSNGLSQLPVPVHVNDIQAEEMVALPMHRVLHNDVISCRDRSQKGDGVKKQEVTVSVKQNFSVVNNAAASSECIFSPRDEGNESIDLGPSVLVSRKKQDCYPREMFNTEHGGRPALIVEREEHMETSAECIPMSPEVAPHGTRDSSRDGYFLRDEALRTVHASESDSGVPSSMPRYSKPPCVSCCVDRSSPESWQFAPSRQHAFQWPLHSLQIVAISLTTLSSALFWISVVPAYVLLHHRGGYTSCLSEMVVLVTLTGLAILSTCILWGILSFRENGDTSNEGEPCCYCGRLTHLNSRHCKACNKCISGFDHHCKWLNVCIGDKNYRFFVSFIISALFSMLLALITGTVLLAKWWTQLSAYSLFFRIAPIVLCVLMLAAASPLVHLLGFHIMLRRLGLTTFEYIMRQRQQVMQDPHWDGASAGGGKGLQAHEEGGA</sequence>
<keyword evidence="5 7" id="KW-0472">Membrane</keyword>
<feature type="region of interest" description="Disordered" evidence="8">
    <location>
        <begin position="486"/>
        <end position="507"/>
    </location>
</feature>
<dbReference type="InterPro" id="IPR001594">
    <property type="entry name" value="Palmitoyltrfase_DHHC"/>
</dbReference>
<dbReference type="PANTHER" id="PTHR22883">
    <property type="entry name" value="ZINC FINGER DHHC DOMAIN CONTAINING PROTEIN"/>
    <property type="match status" value="1"/>
</dbReference>
<feature type="transmembrane region" description="Helical" evidence="7">
    <location>
        <begin position="434"/>
        <end position="458"/>
    </location>
</feature>
<evidence type="ECO:0000256" key="7">
    <source>
        <dbReference type="RuleBase" id="RU079119"/>
    </source>
</evidence>
<dbReference type="EMBL" id="AUPL01006978">
    <property type="protein sequence ID" value="ESL05375.1"/>
    <property type="molecule type" value="Genomic_DNA"/>
</dbReference>
<dbReference type="GO" id="GO:0016020">
    <property type="term" value="C:membrane"/>
    <property type="evidence" value="ECO:0007669"/>
    <property type="project" value="UniProtKB-SubCell"/>
</dbReference>
<protein>
    <recommendedName>
        <fullName evidence="7">Palmitoyltransferase</fullName>
        <ecNumber evidence="7">2.3.1.225</ecNumber>
    </recommendedName>
</protein>
<keyword evidence="2 7" id="KW-0808">Transferase</keyword>
<feature type="transmembrane region" description="Helical" evidence="7">
    <location>
        <begin position="399"/>
        <end position="422"/>
    </location>
</feature>
<keyword evidence="11" id="KW-1185">Reference proteome</keyword>
<feature type="transmembrane region" description="Helical" evidence="7">
    <location>
        <begin position="321"/>
        <end position="342"/>
    </location>
</feature>
<evidence type="ECO:0000256" key="2">
    <source>
        <dbReference type="ARBA" id="ARBA00022679"/>
    </source>
</evidence>
<keyword evidence="4 7" id="KW-1133">Transmembrane helix</keyword>
<comment type="similarity">
    <text evidence="7">Belongs to the DHHC palmitoyltransferase family.</text>
</comment>
<gene>
    <name evidence="10" type="ORF">TRSC58_06978</name>
</gene>
<dbReference type="GO" id="GO:0006612">
    <property type="term" value="P:protein targeting to membrane"/>
    <property type="evidence" value="ECO:0007669"/>
    <property type="project" value="TreeGrafter"/>
</dbReference>
<dbReference type="GO" id="GO:0019706">
    <property type="term" value="F:protein-cysteine S-palmitoyltransferase activity"/>
    <property type="evidence" value="ECO:0007669"/>
    <property type="project" value="UniProtKB-EC"/>
</dbReference>
<proteinExistence type="inferred from homology"/>
<comment type="catalytic activity">
    <reaction evidence="7">
        <text>L-cysteinyl-[protein] + hexadecanoyl-CoA = S-hexadecanoyl-L-cysteinyl-[protein] + CoA</text>
        <dbReference type="Rhea" id="RHEA:36683"/>
        <dbReference type="Rhea" id="RHEA-COMP:10131"/>
        <dbReference type="Rhea" id="RHEA-COMP:11032"/>
        <dbReference type="ChEBI" id="CHEBI:29950"/>
        <dbReference type="ChEBI" id="CHEBI:57287"/>
        <dbReference type="ChEBI" id="CHEBI:57379"/>
        <dbReference type="ChEBI" id="CHEBI:74151"/>
        <dbReference type="EC" id="2.3.1.225"/>
    </reaction>
</comment>
<name>A0A061ITQ0_TRYRA</name>
<dbReference type="OrthoDB" id="9909019at2759"/>
<dbReference type="GO" id="GO:0005794">
    <property type="term" value="C:Golgi apparatus"/>
    <property type="evidence" value="ECO:0007669"/>
    <property type="project" value="TreeGrafter"/>
</dbReference>
<feature type="domain" description="Palmitoyltransferase DHHC" evidence="9">
    <location>
        <begin position="352"/>
        <end position="476"/>
    </location>
</feature>
<keyword evidence="3 7" id="KW-0812">Transmembrane</keyword>
<dbReference type="Proteomes" id="UP000031737">
    <property type="component" value="Unassembled WGS sequence"/>
</dbReference>
<dbReference type="GO" id="GO:0005783">
    <property type="term" value="C:endoplasmic reticulum"/>
    <property type="evidence" value="ECO:0007669"/>
    <property type="project" value="TreeGrafter"/>
</dbReference>
<evidence type="ECO:0000256" key="1">
    <source>
        <dbReference type="ARBA" id="ARBA00004141"/>
    </source>
</evidence>
<evidence type="ECO:0000256" key="5">
    <source>
        <dbReference type="ARBA" id="ARBA00023136"/>
    </source>
</evidence>
<dbReference type="PROSITE" id="PS50216">
    <property type="entry name" value="DHHC"/>
    <property type="match status" value="1"/>
</dbReference>
<evidence type="ECO:0000259" key="9">
    <source>
        <dbReference type="Pfam" id="PF01529"/>
    </source>
</evidence>
<feature type="transmembrane region" description="Helical" evidence="7">
    <location>
        <begin position="281"/>
        <end position="301"/>
    </location>
</feature>
<dbReference type="EC" id="2.3.1.225" evidence="7"/>
<reference evidence="10 11" key="1">
    <citation type="submission" date="2013-07" db="EMBL/GenBank/DDBJ databases">
        <authorList>
            <person name="Stoco P.H."/>
            <person name="Wagner G."/>
            <person name="Gerber A."/>
            <person name="Zaha A."/>
            <person name="Thompson C."/>
            <person name="Bartholomeu D.C."/>
            <person name="Luckemeyer D.D."/>
            <person name="Bahia D."/>
            <person name="Loreto E."/>
            <person name="Prestes E.B."/>
            <person name="Lima F.M."/>
            <person name="Rodrigues-Luiz G."/>
            <person name="Vallejo G.A."/>
            <person name="Filho J.F."/>
            <person name="Monteiro K.M."/>
            <person name="Tyler K.M."/>
            <person name="de Almeida L.G."/>
            <person name="Ortiz M.F."/>
            <person name="Siervo M.A."/>
            <person name="de Moraes M.H."/>
            <person name="Cunha O.L."/>
            <person name="Mendonca-Neto R."/>
            <person name="Silva R."/>
            <person name="Teixeira S.M."/>
            <person name="Murta S.M."/>
            <person name="Sincero T.C."/>
            <person name="Mendes T.A."/>
            <person name="Urmenyi T.P."/>
            <person name="Silva V.G."/>
            <person name="da Rocha W.D."/>
            <person name="Andersson B."/>
            <person name="Romanha A.J."/>
            <person name="Steindel M."/>
            <person name="de Vasconcelos A.T."/>
            <person name="Grisard E.C."/>
        </authorList>
    </citation>
    <scope>NUCLEOTIDE SEQUENCE [LARGE SCALE GENOMIC DNA]</scope>
    <source>
        <strain evidence="10 11">SC58</strain>
    </source>
</reference>
<dbReference type="InterPro" id="IPR039859">
    <property type="entry name" value="PFA4/ZDH16/20/ERF2-like"/>
</dbReference>
<dbReference type="PANTHER" id="PTHR22883:SF448">
    <property type="entry name" value="PALMITOYLTRANSFERASE"/>
    <property type="match status" value="1"/>
</dbReference>
<dbReference type="AlphaFoldDB" id="A0A061ITQ0"/>
<evidence type="ECO:0000256" key="8">
    <source>
        <dbReference type="SAM" id="MobiDB-lite"/>
    </source>
</evidence>
<evidence type="ECO:0000256" key="6">
    <source>
        <dbReference type="ARBA" id="ARBA00023315"/>
    </source>
</evidence>
<comment type="subcellular location">
    <subcellularLocation>
        <location evidence="1">Membrane</location>
        <topology evidence="1">Multi-pass membrane protein</topology>
    </subcellularLocation>
</comment>
<keyword evidence="6 7" id="KW-0012">Acyltransferase</keyword>
<evidence type="ECO:0000256" key="4">
    <source>
        <dbReference type="ARBA" id="ARBA00022989"/>
    </source>
</evidence>
<dbReference type="Pfam" id="PF01529">
    <property type="entry name" value="DHHC"/>
    <property type="match status" value="1"/>
</dbReference>
<comment type="caution">
    <text evidence="10">The sequence shown here is derived from an EMBL/GenBank/DDBJ whole genome shotgun (WGS) entry which is preliminary data.</text>
</comment>
<accession>A0A061ITQ0</accession>
<comment type="domain">
    <text evidence="7">The DHHC domain is required for palmitoyltransferase activity.</text>
</comment>
<evidence type="ECO:0000256" key="3">
    <source>
        <dbReference type="ARBA" id="ARBA00022692"/>
    </source>
</evidence>
<evidence type="ECO:0000313" key="10">
    <source>
        <dbReference type="EMBL" id="ESL05375.1"/>
    </source>
</evidence>
<evidence type="ECO:0000313" key="11">
    <source>
        <dbReference type="Proteomes" id="UP000031737"/>
    </source>
</evidence>
<dbReference type="VEuPathDB" id="TriTrypDB:TRSC58_06978"/>
<organism evidence="10 11">
    <name type="scientific">Trypanosoma rangeli SC58</name>
    <dbReference type="NCBI Taxonomy" id="429131"/>
    <lineage>
        <taxon>Eukaryota</taxon>
        <taxon>Discoba</taxon>
        <taxon>Euglenozoa</taxon>
        <taxon>Kinetoplastea</taxon>
        <taxon>Metakinetoplastina</taxon>
        <taxon>Trypanosomatida</taxon>
        <taxon>Trypanosomatidae</taxon>
        <taxon>Trypanosoma</taxon>
        <taxon>Herpetosoma</taxon>
    </lineage>
</organism>